<keyword evidence="3" id="KW-1185">Reference proteome</keyword>
<feature type="chain" id="PRO_5046136312" description="Porin" evidence="1">
    <location>
        <begin position="41"/>
        <end position="306"/>
    </location>
</feature>
<accession>A0ABM6JLM7</accession>
<organism evidence="2 3">
    <name type="scientific">Shewanella japonica</name>
    <dbReference type="NCBI Taxonomy" id="93973"/>
    <lineage>
        <taxon>Bacteria</taxon>
        <taxon>Pseudomonadati</taxon>
        <taxon>Pseudomonadota</taxon>
        <taxon>Gammaproteobacteria</taxon>
        <taxon>Alteromonadales</taxon>
        <taxon>Shewanellaceae</taxon>
        <taxon>Shewanella</taxon>
    </lineage>
</organism>
<protein>
    <recommendedName>
        <fullName evidence="4">Porin</fullName>
    </recommendedName>
</protein>
<dbReference type="Proteomes" id="UP000191820">
    <property type="component" value="Chromosome"/>
</dbReference>
<evidence type="ECO:0008006" key="4">
    <source>
        <dbReference type="Google" id="ProtNLM"/>
    </source>
</evidence>
<dbReference type="EMBL" id="CP020472">
    <property type="protein sequence ID" value="ARD22717.1"/>
    <property type="molecule type" value="Genomic_DNA"/>
</dbReference>
<name>A0ABM6JLM7_9GAMM</name>
<evidence type="ECO:0000313" key="2">
    <source>
        <dbReference type="EMBL" id="ARD22717.1"/>
    </source>
</evidence>
<dbReference type="SUPFAM" id="SSF56935">
    <property type="entry name" value="Porins"/>
    <property type="match status" value="1"/>
</dbReference>
<evidence type="ECO:0000313" key="3">
    <source>
        <dbReference type="Proteomes" id="UP000191820"/>
    </source>
</evidence>
<proteinExistence type="predicted"/>
<evidence type="ECO:0000256" key="1">
    <source>
        <dbReference type="SAM" id="SignalP"/>
    </source>
</evidence>
<feature type="signal peptide" evidence="1">
    <location>
        <begin position="1"/>
        <end position="40"/>
    </location>
</feature>
<dbReference type="RefSeq" id="WP_080915958.1">
    <property type="nucleotide sequence ID" value="NZ_CP020472.1"/>
</dbReference>
<sequence>MDIIFYGSFLLFKQGTNMIQKGLYLAILTAFSSLSTLVMADDDYQHDGTVTYFDQTESSSDGTFKLDYRYYFSSINDNKIPYLLSGYLGQVSNIGGFYSGIGNDFDQYNISGEYVFDSKWFIKAQYSNFEADSSFENDNYGVTLGHYFNPSSSFYIEYIRSSGGYDISESSSFRKSDTEQDSITLGADTYVQFDWTEGLYLSGRYTYSDYTVDSVFNDPDISDSGGSYSDSNSTALVEADWYVTNSWSVGASYFYDFDESEYDSWLLSTDYYLPITDTMAAVFTAAKELDSDIDGFSYSIGVNGRF</sequence>
<gene>
    <name evidence="2" type="ORF">SJ2017_2427</name>
</gene>
<keyword evidence="1" id="KW-0732">Signal</keyword>
<reference evidence="2 3" key="1">
    <citation type="submission" date="2017-03" db="EMBL/GenBank/DDBJ databases">
        <title>Genome sequencing of Shewanella japonica KCTC 22435.</title>
        <authorList>
            <person name="Kim K.M."/>
        </authorList>
    </citation>
    <scope>NUCLEOTIDE SEQUENCE [LARGE SCALE GENOMIC DNA]</scope>
    <source>
        <strain evidence="2 3">KCTC 22435</strain>
    </source>
</reference>